<dbReference type="GO" id="GO:0008356">
    <property type="term" value="P:asymmetric cell division"/>
    <property type="evidence" value="ECO:0007669"/>
    <property type="project" value="InterPro"/>
</dbReference>
<gene>
    <name evidence="3" type="ORF">LITE_LOCUS49660</name>
</gene>
<protein>
    <submittedName>
        <fullName evidence="3">Uncharacterized protein</fullName>
    </submittedName>
</protein>
<dbReference type="InterPro" id="IPR040348">
    <property type="entry name" value="POLAR-like"/>
</dbReference>
<dbReference type="AlphaFoldDB" id="A0AAV0RTJ4"/>
<feature type="region of interest" description="Disordered" evidence="2">
    <location>
        <begin position="78"/>
        <end position="99"/>
    </location>
</feature>
<reference evidence="3" key="1">
    <citation type="submission" date="2022-08" db="EMBL/GenBank/DDBJ databases">
        <authorList>
            <person name="Gutierrez-Valencia J."/>
        </authorList>
    </citation>
    <scope>NUCLEOTIDE SEQUENCE</scope>
</reference>
<dbReference type="EMBL" id="CAMGYJ010000011">
    <property type="protein sequence ID" value="CAI0560361.1"/>
    <property type="molecule type" value="Genomic_DNA"/>
</dbReference>
<feature type="coiled-coil region" evidence="1">
    <location>
        <begin position="485"/>
        <end position="512"/>
    </location>
</feature>
<name>A0AAV0RTJ4_9ROSI</name>
<evidence type="ECO:0000313" key="3">
    <source>
        <dbReference type="EMBL" id="CAI0560361.1"/>
    </source>
</evidence>
<evidence type="ECO:0000313" key="4">
    <source>
        <dbReference type="Proteomes" id="UP001154282"/>
    </source>
</evidence>
<sequence length="660" mass="73130">MDLWVVGAAAAAGYIAKHWQNNSKSVSDSSSEVLTYDKPESPSCPISRLIHRKIFSKDSVTGGRRTDSDDRFSDVYSVDGHSEPEAVSSSNYVENPGGSGDYQDWNAPLGPFIQPGFSMVGNMKNFVGACDSSSDTINYPSQHCSNGMDFNSRSGRNRSSLRKRYPRTHYIKPINSLESCLVTQLWNDHTETEEYVFGPLPSPSTPMRPLLVTNGSQIISRSCLKSRCVNNTSGECNEEAIVCGVPSLPKIGTSKPGQKIQSGRGKECSQKLTSFDKQRRSSISHPLNGSIGENVSFFLGISIGVISSLVANKREVEKLKDSLKLTQNLVQDLQEELEMKDLVTVKELAANENYKSQATSENFSDKSDPKLLFQAQNENTELNNENAKAPEYMSKIEAELEAELERLGLNMNASSIEGKFSGPIDLDPDFVADFAHGELKVDIIRDGDDANTETEKDASGASTTHSGDHAVSPKELSLRLHEVIQSRLEARVRELEIDLESSQRKVHQLMESEDHSLVWRLSSRELRYSSSGEDGSPVVGQVGDFSSAKMAQQPPVVMNLSGEALDAYNEVYEELGKMNESVEEEDDSPTSFYEDFTQHKEELLETEAQYSDNIASEEESDSNEDMEELIKRIVERTKRGSPAVVNAQMMLSSIDEKLRY</sequence>
<feature type="coiled-coil region" evidence="1">
    <location>
        <begin position="565"/>
        <end position="620"/>
    </location>
</feature>
<feature type="region of interest" description="Disordered" evidence="2">
    <location>
        <begin position="446"/>
        <end position="474"/>
    </location>
</feature>
<dbReference type="PANTHER" id="PTHR33476:SF7">
    <property type="entry name" value="EMB|CAB62613.1"/>
    <property type="match status" value="1"/>
</dbReference>
<evidence type="ECO:0000256" key="2">
    <source>
        <dbReference type="SAM" id="MobiDB-lite"/>
    </source>
</evidence>
<dbReference type="Proteomes" id="UP001154282">
    <property type="component" value="Unassembled WGS sequence"/>
</dbReference>
<comment type="caution">
    <text evidence="3">The sequence shown here is derived from an EMBL/GenBank/DDBJ whole genome shotgun (WGS) entry which is preliminary data.</text>
</comment>
<accession>A0AAV0RTJ4</accession>
<evidence type="ECO:0000256" key="1">
    <source>
        <dbReference type="SAM" id="Coils"/>
    </source>
</evidence>
<dbReference type="PANTHER" id="PTHR33476">
    <property type="entry name" value="EMB|CAB62613.1"/>
    <property type="match status" value="1"/>
</dbReference>
<keyword evidence="1" id="KW-0175">Coiled coil</keyword>
<proteinExistence type="predicted"/>
<feature type="compositionally biased region" description="Basic and acidic residues" evidence="2">
    <location>
        <begin position="446"/>
        <end position="458"/>
    </location>
</feature>
<organism evidence="3 4">
    <name type="scientific">Linum tenue</name>
    <dbReference type="NCBI Taxonomy" id="586396"/>
    <lineage>
        <taxon>Eukaryota</taxon>
        <taxon>Viridiplantae</taxon>
        <taxon>Streptophyta</taxon>
        <taxon>Embryophyta</taxon>
        <taxon>Tracheophyta</taxon>
        <taxon>Spermatophyta</taxon>
        <taxon>Magnoliopsida</taxon>
        <taxon>eudicotyledons</taxon>
        <taxon>Gunneridae</taxon>
        <taxon>Pentapetalae</taxon>
        <taxon>rosids</taxon>
        <taxon>fabids</taxon>
        <taxon>Malpighiales</taxon>
        <taxon>Linaceae</taxon>
        <taxon>Linum</taxon>
    </lineage>
</organism>
<keyword evidence="4" id="KW-1185">Reference proteome</keyword>